<dbReference type="PROSITE" id="PS00622">
    <property type="entry name" value="HTH_LUXR_1"/>
    <property type="match status" value="1"/>
</dbReference>
<dbReference type="Pfam" id="PF00196">
    <property type="entry name" value="GerE"/>
    <property type="match status" value="1"/>
</dbReference>
<dbReference type="PANTHER" id="PTHR16305">
    <property type="entry name" value="TESTICULAR SOLUBLE ADENYLYL CYCLASE"/>
    <property type="match status" value="1"/>
</dbReference>
<dbReference type="SUPFAM" id="SSF52540">
    <property type="entry name" value="P-loop containing nucleoside triphosphate hydrolases"/>
    <property type="match status" value="1"/>
</dbReference>
<feature type="compositionally biased region" description="Low complexity" evidence="3">
    <location>
        <begin position="823"/>
        <end position="842"/>
    </location>
</feature>
<dbReference type="PRINTS" id="PR00038">
    <property type="entry name" value="HTHLUXR"/>
</dbReference>
<evidence type="ECO:0000313" key="6">
    <source>
        <dbReference type="Proteomes" id="UP001501752"/>
    </source>
</evidence>
<evidence type="ECO:0000256" key="1">
    <source>
        <dbReference type="ARBA" id="ARBA00022741"/>
    </source>
</evidence>
<protein>
    <recommendedName>
        <fullName evidence="4">HTH luxR-type domain-containing protein</fullName>
    </recommendedName>
</protein>
<dbReference type="SMART" id="SM00421">
    <property type="entry name" value="HTH_LUXR"/>
    <property type="match status" value="1"/>
</dbReference>
<dbReference type="SUPFAM" id="SSF46894">
    <property type="entry name" value="C-terminal effector domain of the bipartite response regulators"/>
    <property type="match status" value="1"/>
</dbReference>
<sequence length="1066" mass="109611">MVSPDGAQGAGFGFVGRQRELDRLVEAMVGPPAVVLVEGEAGIGKSRLVAEAAAAVRGRPVLTGYCHPLREPLPFGPVVDALRAIGPLLPPADRIPPSAGALAPLLPDLADRLPPPPPVAGAAPNDRHRLVQAVRAVLGAIGEAVLVVEDVHWVDDATRELLLLLARDLPPGLALVLTYRGEDLPPDTPVLGAAYRRPPGIGGALIRPAPLAESEVHELARAALGPRATAALARVLFDRSEGLPLVAEEDLITLCEEGRPGLTDAADLASDLEHSEVPRGLHDAVTERLAALSPTAGAVVEAVAVLGVPADEELVAAVAGLDGAAAAEGLIEALRVAALHEAAPSRYAFRHALAQQVAYRRIPGPQRAALHRRAVRALETREPRPLVQIAHHTQALGDRRAWQVVAEAAADQAVALGDTGSAGALLRRLLAEPDLDAEQRGRAALALARIAANGVDLRESARILGSIIADPRLSTADRGEIRFSLGMQVAVHGGDRAGFAEIERAAEELLADRPARAARALVALAMNERDGGGARARGLLDRANALLADSPEPEVAAAVLATRLTILAREGDPAVWAELEPLPRTSDNPEIVRQTTRALYNVGDIAVDLGHDARSGLLLAESRRLARLAAIPYLECYSRIVLLRLDGLAGRWDGIEDRFAALGAEFPDLALAGSERALLLGRLAAARGRLALAQEEYAAAAEYGERESQVTTALRAAAGLAALRLAEGDAERAAEVVAPAVRALRDAAAWARSGELLPVAVEALLAVGDLSGAERLVADAATGLAGVDAPAAFAALALARGLLLEAGGEAADAPGDGAGTGPAGAPAADGAMGGPAAALPDGATGGSGDGRAVGSEDVGAAGRSGDGATGAPAAEREAAAALPDGVTGGSGDGRAVGSEDVGREPGGRAGRAAGLRGAAALEAFREARDRWRGIGRPYEATRAEERVARALAITDPAAAADRLVDVEDAYTALGAASDAARCRHARRDLGLGRTASPGRRGYGEGLSPRERQVAELVAQGASNQDVAQALFLSPRTVEHHVANVLRKLGVGRRDLRDALARHPADG</sequence>
<dbReference type="PROSITE" id="PS50043">
    <property type="entry name" value="HTH_LUXR_2"/>
    <property type="match status" value="1"/>
</dbReference>
<dbReference type="Gene3D" id="1.10.10.10">
    <property type="entry name" value="Winged helix-like DNA-binding domain superfamily/Winged helix DNA-binding domain"/>
    <property type="match status" value="1"/>
</dbReference>
<proteinExistence type="predicted"/>
<feature type="region of interest" description="Disordered" evidence="3">
    <location>
        <begin position="813"/>
        <end position="914"/>
    </location>
</feature>
<feature type="domain" description="HTH luxR-type" evidence="4">
    <location>
        <begin position="999"/>
        <end position="1066"/>
    </location>
</feature>
<keyword evidence="2" id="KW-0067">ATP-binding</keyword>
<dbReference type="InterPro" id="IPR041664">
    <property type="entry name" value="AAA_16"/>
</dbReference>
<name>A0ABP9DKK7_9ACTN</name>
<comment type="caution">
    <text evidence="5">The sequence shown here is derived from an EMBL/GenBank/DDBJ whole genome shotgun (WGS) entry which is preliminary data.</text>
</comment>
<keyword evidence="6" id="KW-1185">Reference proteome</keyword>
<dbReference type="InterPro" id="IPR000792">
    <property type="entry name" value="Tscrpt_reg_LuxR_C"/>
</dbReference>
<dbReference type="Proteomes" id="UP001501752">
    <property type="component" value="Unassembled WGS sequence"/>
</dbReference>
<organism evidence="5 6">
    <name type="scientific">Kitasatospora terrestris</name>
    <dbReference type="NCBI Taxonomy" id="258051"/>
    <lineage>
        <taxon>Bacteria</taxon>
        <taxon>Bacillati</taxon>
        <taxon>Actinomycetota</taxon>
        <taxon>Actinomycetes</taxon>
        <taxon>Kitasatosporales</taxon>
        <taxon>Streptomycetaceae</taxon>
        <taxon>Kitasatospora</taxon>
    </lineage>
</organism>
<dbReference type="InterPro" id="IPR036388">
    <property type="entry name" value="WH-like_DNA-bd_sf"/>
</dbReference>
<accession>A0ABP9DKK7</accession>
<gene>
    <name evidence="5" type="ORF">GCM10023235_15990</name>
</gene>
<evidence type="ECO:0000256" key="3">
    <source>
        <dbReference type="SAM" id="MobiDB-lite"/>
    </source>
</evidence>
<keyword evidence="1" id="KW-0547">Nucleotide-binding</keyword>
<dbReference type="CDD" id="cd06170">
    <property type="entry name" value="LuxR_C_like"/>
    <property type="match status" value="1"/>
</dbReference>
<evidence type="ECO:0000259" key="4">
    <source>
        <dbReference type="PROSITE" id="PS50043"/>
    </source>
</evidence>
<dbReference type="InterPro" id="IPR016032">
    <property type="entry name" value="Sig_transdc_resp-reg_C-effctor"/>
</dbReference>
<dbReference type="EMBL" id="BAABIS010000001">
    <property type="protein sequence ID" value="GAA4841147.1"/>
    <property type="molecule type" value="Genomic_DNA"/>
</dbReference>
<reference evidence="6" key="1">
    <citation type="journal article" date="2019" name="Int. J. Syst. Evol. Microbiol.">
        <title>The Global Catalogue of Microorganisms (GCM) 10K type strain sequencing project: providing services to taxonomists for standard genome sequencing and annotation.</title>
        <authorList>
            <consortium name="The Broad Institute Genomics Platform"/>
            <consortium name="The Broad Institute Genome Sequencing Center for Infectious Disease"/>
            <person name="Wu L."/>
            <person name="Ma J."/>
        </authorList>
    </citation>
    <scope>NUCLEOTIDE SEQUENCE [LARGE SCALE GENOMIC DNA]</scope>
    <source>
        <strain evidence="6">JCM 13006</strain>
    </source>
</reference>
<dbReference type="PANTHER" id="PTHR16305:SF35">
    <property type="entry name" value="TRANSCRIPTIONAL ACTIVATOR DOMAIN"/>
    <property type="match status" value="1"/>
</dbReference>
<dbReference type="RefSeq" id="WP_345696061.1">
    <property type="nucleotide sequence ID" value="NZ_BAABIS010000001.1"/>
</dbReference>
<dbReference type="InterPro" id="IPR027417">
    <property type="entry name" value="P-loop_NTPase"/>
</dbReference>
<evidence type="ECO:0000313" key="5">
    <source>
        <dbReference type="EMBL" id="GAA4841147.1"/>
    </source>
</evidence>
<dbReference type="Pfam" id="PF13191">
    <property type="entry name" value="AAA_16"/>
    <property type="match status" value="1"/>
</dbReference>
<evidence type="ECO:0000256" key="2">
    <source>
        <dbReference type="ARBA" id="ARBA00022840"/>
    </source>
</evidence>